<dbReference type="GO" id="GO:0005886">
    <property type="term" value="C:plasma membrane"/>
    <property type="evidence" value="ECO:0007669"/>
    <property type="project" value="TreeGrafter"/>
</dbReference>
<dbReference type="InterPro" id="IPR013767">
    <property type="entry name" value="PAS_fold"/>
</dbReference>
<evidence type="ECO:0000256" key="5">
    <source>
        <dbReference type="ARBA" id="ARBA00022777"/>
    </source>
</evidence>
<dbReference type="InterPro" id="IPR036097">
    <property type="entry name" value="HisK_dim/P_sf"/>
</dbReference>
<dbReference type="InterPro" id="IPR005467">
    <property type="entry name" value="His_kinase_dom"/>
</dbReference>
<feature type="domain" description="Histidine kinase" evidence="7">
    <location>
        <begin position="837"/>
        <end position="1058"/>
    </location>
</feature>
<dbReference type="PROSITE" id="PS50112">
    <property type="entry name" value="PAS"/>
    <property type="match status" value="2"/>
</dbReference>
<dbReference type="RefSeq" id="WP_183198101.1">
    <property type="nucleotide sequence ID" value="NZ_JACIEK010000001.1"/>
</dbReference>
<keyword evidence="10" id="KW-1185">Reference proteome</keyword>
<dbReference type="Gene3D" id="3.30.450.20">
    <property type="entry name" value="PAS domain"/>
    <property type="match status" value="1"/>
</dbReference>
<feature type="domain" description="PAS" evidence="8">
    <location>
        <begin position="693"/>
        <end position="763"/>
    </location>
</feature>
<keyword evidence="3" id="KW-0597">Phosphoprotein</keyword>
<feature type="compositionally biased region" description="Basic and acidic residues" evidence="6">
    <location>
        <begin position="233"/>
        <end position="244"/>
    </location>
</feature>
<dbReference type="GO" id="GO:0009927">
    <property type="term" value="F:histidine phosphotransfer kinase activity"/>
    <property type="evidence" value="ECO:0007669"/>
    <property type="project" value="TreeGrafter"/>
</dbReference>
<comment type="caution">
    <text evidence="9">The sequence shown here is derived from an EMBL/GenBank/DDBJ whole genome shotgun (WGS) entry which is preliminary data.</text>
</comment>
<comment type="catalytic activity">
    <reaction evidence="1">
        <text>ATP + protein L-histidine = ADP + protein N-phospho-L-histidine.</text>
        <dbReference type="EC" id="2.7.13.3"/>
    </reaction>
</comment>
<evidence type="ECO:0000256" key="3">
    <source>
        <dbReference type="ARBA" id="ARBA00022553"/>
    </source>
</evidence>
<dbReference type="NCBIfam" id="TIGR00229">
    <property type="entry name" value="sensory_box"/>
    <property type="match status" value="1"/>
</dbReference>
<dbReference type="InterPro" id="IPR003594">
    <property type="entry name" value="HATPase_dom"/>
</dbReference>
<proteinExistence type="predicted"/>
<dbReference type="PRINTS" id="PR00344">
    <property type="entry name" value="BCTRLSENSOR"/>
</dbReference>
<dbReference type="CDD" id="cd00082">
    <property type="entry name" value="HisKA"/>
    <property type="match status" value="1"/>
</dbReference>
<evidence type="ECO:0000256" key="6">
    <source>
        <dbReference type="SAM" id="MobiDB-lite"/>
    </source>
</evidence>
<dbReference type="Proteomes" id="UP000542776">
    <property type="component" value="Unassembled WGS sequence"/>
</dbReference>
<keyword evidence="5" id="KW-0418">Kinase</keyword>
<evidence type="ECO:0000313" key="10">
    <source>
        <dbReference type="Proteomes" id="UP000542776"/>
    </source>
</evidence>
<dbReference type="EC" id="2.7.13.3" evidence="2"/>
<name>A0A7W6E953_9HYPH</name>
<dbReference type="InterPro" id="IPR036890">
    <property type="entry name" value="HATPase_C_sf"/>
</dbReference>
<feature type="compositionally biased region" description="Pro residues" evidence="6">
    <location>
        <begin position="430"/>
        <end position="442"/>
    </location>
</feature>
<gene>
    <name evidence="9" type="ORF">GGR04_000819</name>
</gene>
<feature type="domain" description="PAS" evidence="8">
    <location>
        <begin position="310"/>
        <end position="341"/>
    </location>
</feature>
<organism evidence="9 10">
    <name type="scientific">Aureimonas pseudogalii</name>
    <dbReference type="NCBI Taxonomy" id="1744844"/>
    <lineage>
        <taxon>Bacteria</taxon>
        <taxon>Pseudomonadati</taxon>
        <taxon>Pseudomonadota</taxon>
        <taxon>Alphaproteobacteria</taxon>
        <taxon>Hyphomicrobiales</taxon>
        <taxon>Aurantimonadaceae</taxon>
        <taxon>Aureimonas</taxon>
    </lineage>
</organism>
<dbReference type="Pfam" id="PF00989">
    <property type="entry name" value="PAS"/>
    <property type="match status" value="1"/>
</dbReference>
<dbReference type="PROSITE" id="PS50109">
    <property type="entry name" value="HIS_KIN"/>
    <property type="match status" value="1"/>
</dbReference>
<dbReference type="SMART" id="SM00091">
    <property type="entry name" value="PAS"/>
    <property type="match status" value="4"/>
</dbReference>
<dbReference type="SMART" id="SM00388">
    <property type="entry name" value="HisKA"/>
    <property type="match status" value="1"/>
</dbReference>
<feature type="region of interest" description="Disordered" evidence="6">
    <location>
        <begin position="268"/>
        <end position="299"/>
    </location>
</feature>
<dbReference type="PANTHER" id="PTHR43047:SF72">
    <property type="entry name" value="OSMOSENSING HISTIDINE PROTEIN KINASE SLN1"/>
    <property type="match status" value="1"/>
</dbReference>
<dbReference type="SMART" id="SM00387">
    <property type="entry name" value="HATPase_c"/>
    <property type="match status" value="1"/>
</dbReference>
<feature type="region of interest" description="Disordered" evidence="6">
    <location>
        <begin position="428"/>
        <end position="498"/>
    </location>
</feature>
<dbReference type="EMBL" id="JACIEK010000001">
    <property type="protein sequence ID" value="MBB3996998.1"/>
    <property type="molecule type" value="Genomic_DNA"/>
</dbReference>
<keyword evidence="4" id="KW-0808">Transferase</keyword>
<protein>
    <recommendedName>
        <fullName evidence="2">histidine kinase</fullName>
        <ecNumber evidence="2">2.7.13.3</ecNumber>
    </recommendedName>
</protein>
<feature type="compositionally biased region" description="Low complexity" evidence="6">
    <location>
        <begin position="268"/>
        <end position="295"/>
    </location>
</feature>
<dbReference type="PANTHER" id="PTHR43047">
    <property type="entry name" value="TWO-COMPONENT HISTIDINE PROTEIN KINASE"/>
    <property type="match status" value="1"/>
</dbReference>
<evidence type="ECO:0000259" key="8">
    <source>
        <dbReference type="PROSITE" id="PS50112"/>
    </source>
</evidence>
<dbReference type="GO" id="GO:0000155">
    <property type="term" value="F:phosphorelay sensor kinase activity"/>
    <property type="evidence" value="ECO:0007669"/>
    <property type="project" value="InterPro"/>
</dbReference>
<reference evidence="9 10" key="1">
    <citation type="submission" date="2020-08" db="EMBL/GenBank/DDBJ databases">
        <title>Genomic Encyclopedia of Type Strains, Phase IV (KMG-IV): sequencing the most valuable type-strain genomes for metagenomic binning, comparative biology and taxonomic classification.</title>
        <authorList>
            <person name="Goeker M."/>
        </authorList>
    </citation>
    <scope>NUCLEOTIDE SEQUENCE [LARGE SCALE GENOMIC DNA]</scope>
    <source>
        <strain evidence="9 10">DSM 102238</strain>
    </source>
</reference>
<accession>A0A7W6E953</accession>
<dbReference type="GO" id="GO:0006355">
    <property type="term" value="P:regulation of DNA-templated transcription"/>
    <property type="evidence" value="ECO:0007669"/>
    <property type="project" value="InterPro"/>
</dbReference>
<evidence type="ECO:0000256" key="1">
    <source>
        <dbReference type="ARBA" id="ARBA00000085"/>
    </source>
</evidence>
<dbReference type="InterPro" id="IPR004358">
    <property type="entry name" value="Sig_transdc_His_kin-like_C"/>
</dbReference>
<dbReference type="SUPFAM" id="SSF55874">
    <property type="entry name" value="ATPase domain of HSP90 chaperone/DNA topoisomerase II/histidine kinase"/>
    <property type="match status" value="1"/>
</dbReference>
<sequence>MATEAVRTANALGSAIAVLSEDLGGIVWANGAGQALLRGTPDEAPDGADAQPVMRQIAAAIGTLRAKGRTQLLLRPASAALGRAVLARLERIEDFETPLALLTVRIEWAPAETRLQLAERLIAEAGLGDAAACIVARDGLVAAAAGLSREEEPLLAAQGQEFLLSGETRLTVEDEFGALSFAEVAHGLVLIHVGAPPEAAATPPLALDDAPETAPVAVVETPAELEDVASAKPGDDDFAEMRDGECAGDEPVEARLSAGEPAEAVLPEAEPHAAAQPQPAPPVASEAAPPAGDPAPDFRADLTAEPARFVWQIDAEGRFSSFSPEFAAVLGPRSADVIGRSFADVAAVYGFDEGGDIGRLLARRDTWSGRSILWPIEGTDRRAPIDLAALPLYGRDRGFEGFRGFGVVRPAEHVEDPDALGLVLVRPVEATPPPPPAEPSSPAPEIVASQTGEADAALRPAPKIRRIVAEPAPGFGRRSQRSIDAANEAEQAEDRRRLREASLSSAEAAAFRAIGAELQLPASAPSLVALASQPPVAPAAAPPILASALPEVPDIGFEEDDDPALAAARELETLLDALPLAALVQMQEQLVFANRRFFGLTGYPDLDALDAVGGLDHLVVSCGIDETDSEAVIRKADGSQERVRLYLQRITVAGRSCLLMTFPAPEQTTAPIPDVLTPEVLAPDASIDDLRRERDELQAVLDTATDGILLLDDDERLRKMNGSAEALFGLAAEQYLGRPFVDLLAPESRQPALDYIETLRDNGLAAILNDGREVSAKVAAGGATIPLFVTLGRLADGRGWCVVIRDIAQWKHAETDLVAARRQAEDASLHKSRFLANISHELRTPLNAIIGFADVMASECFGPIGHARYLEYLGDIKRSGHHVLDLVNDLLDISKIEAGKVELTFESVSLNEVVAEVVSLMQPQANRERVIVRSVLPASVPPVVADRRSVRQIALNLIANAVRFTPAGGQIVASTHYGKGGEVTLRFRDSGIGMTEREIEIALTPFQQVNAAALGQGEGTGLGLPLTKAMAEANRALFSIASTPGEGTSVEIVFPAQRVLAD</sequence>
<dbReference type="InterPro" id="IPR000014">
    <property type="entry name" value="PAS"/>
</dbReference>
<feature type="region of interest" description="Disordered" evidence="6">
    <location>
        <begin position="225"/>
        <end position="244"/>
    </location>
</feature>
<dbReference type="AlphaFoldDB" id="A0A7W6E953"/>
<evidence type="ECO:0000256" key="4">
    <source>
        <dbReference type="ARBA" id="ARBA00022679"/>
    </source>
</evidence>
<dbReference type="SUPFAM" id="SSF47384">
    <property type="entry name" value="Homodimeric domain of signal transducing histidine kinase"/>
    <property type="match status" value="1"/>
</dbReference>
<evidence type="ECO:0000313" key="9">
    <source>
        <dbReference type="EMBL" id="MBB3996998.1"/>
    </source>
</evidence>
<dbReference type="CDD" id="cd00130">
    <property type="entry name" value="PAS"/>
    <property type="match status" value="2"/>
</dbReference>
<dbReference type="InterPro" id="IPR003661">
    <property type="entry name" value="HisK_dim/P_dom"/>
</dbReference>
<dbReference type="Pfam" id="PF00512">
    <property type="entry name" value="HisKA"/>
    <property type="match status" value="1"/>
</dbReference>
<evidence type="ECO:0000256" key="2">
    <source>
        <dbReference type="ARBA" id="ARBA00012438"/>
    </source>
</evidence>
<dbReference type="SUPFAM" id="SSF55785">
    <property type="entry name" value="PYP-like sensor domain (PAS domain)"/>
    <property type="match status" value="2"/>
</dbReference>
<dbReference type="Gene3D" id="3.30.565.10">
    <property type="entry name" value="Histidine kinase-like ATPase, C-terminal domain"/>
    <property type="match status" value="1"/>
</dbReference>
<evidence type="ECO:0000259" key="7">
    <source>
        <dbReference type="PROSITE" id="PS50109"/>
    </source>
</evidence>
<dbReference type="InterPro" id="IPR035965">
    <property type="entry name" value="PAS-like_dom_sf"/>
</dbReference>
<dbReference type="Gene3D" id="1.10.287.130">
    <property type="match status" value="1"/>
</dbReference>
<dbReference type="Pfam" id="PF02518">
    <property type="entry name" value="HATPase_c"/>
    <property type="match status" value="1"/>
</dbReference>